<evidence type="ECO:0000256" key="1">
    <source>
        <dbReference type="SAM" id="MobiDB-lite"/>
    </source>
</evidence>
<dbReference type="AlphaFoldDB" id="A0A7K3RYR3"/>
<evidence type="ECO:0000313" key="2">
    <source>
        <dbReference type="EMBL" id="NEC20365.1"/>
    </source>
</evidence>
<comment type="caution">
    <text evidence="2">The sequence shown here is derived from an EMBL/GenBank/DDBJ whole genome shotgun (WGS) entry which is preliminary data.</text>
</comment>
<name>A0A7K3RYR3_9ACTN</name>
<sequence length="287" mass="29866">MKAYDLGFGESAGALSVHPGRSIEIDLPGARVAGWCGGRAPGIGTASWPRSPVTGLPMIHVITLELPEDYRRKGDDLVAVSFFQADDHVADAIEGVGELLAGTAPTPEQAADPFLAAVAATAAARHPRQEDLEDMIGGAHALIRLTAEEFAAPRIGPPADIRPDGLGDKYSRGQNAWDDSAPETSVWIGERTGDPNTGLTPTEDGEGGEGGEGGYVAAWSSDDEDLEAFWSSVEGVSHLGGTVMPCQGLPAGLTPYVFELEDGVGGVNFGGGNAQIDLESDVFDWAQ</sequence>
<accession>A0A7K3RYR3</accession>
<evidence type="ECO:0000313" key="3">
    <source>
        <dbReference type="Proteomes" id="UP000469670"/>
    </source>
</evidence>
<protein>
    <recommendedName>
        <fullName evidence="4">DUF1963 domain-containing protein</fullName>
    </recommendedName>
</protein>
<dbReference type="EMBL" id="JAAGMP010000858">
    <property type="protein sequence ID" value="NEC20365.1"/>
    <property type="molecule type" value="Genomic_DNA"/>
</dbReference>
<reference evidence="2 3" key="1">
    <citation type="submission" date="2020-01" db="EMBL/GenBank/DDBJ databases">
        <title>Insect and environment-associated Actinomycetes.</title>
        <authorList>
            <person name="Currrie C."/>
            <person name="Chevrette M."/>
            <person name="Carlson C."/>
            <person name="Stubbendieck R."/>
            <person name="Wendt-Pienkowski E."/>
        </authorList>
    </citation>
    <scope>NUCLEOTIDE SEQUENCE [LARGE SCALE GENOMIC DNA]</scope>
    <source>
        <strain evidence="2 3">SID7590</strain>
    </source>
</reference>
<dbReference type="Proteomes" id="UP000469670">
    <property type="component" value="Unassembled WGS sequence"/>
</dbReference>
<evidence type="ECO:0008006" key="4">
    <source>
        <dbReference type="Google" id="ProtNLM"/>
    </source>
</evidence>
<dbReference type="RefSeq" id="WP_164204055.1">
    <property type="nucleotide sequence ID" value="NZ_JAAGMP010000858.1"/>
</dbReference>
<gene>
    <name evidence="2" type="ORF">G3I50_19250</name>
</gene>
<organism evidence="2 3">
    <name type="scientific">Streptomyces parvus</name>
    <dbReference type="NCBI Taxonomy" id="66428"/>
    <lineage>
        <taxon>Bacteria</taxon>
        <taxon>Bacillati</taxon>
        <taxon>Actinomycetota</taxon>
        <taxon>Actinomycetes</taxon>
        <taxon>Kitasatosporales</taxon>
        <taxon>Streptomycetaceae</taxon>
        <taxon>Streptomyces</taxon>
    </lineage>
</organism>
<proteinExistence type="predicted"/>
<feature type="region of interest" description="Disordered" evidence="1">
    <location>
        <begin position="176"/>
        <end position="210"/>
    </location>
</feature>